<organism evidence="6 7">
    <name type="scientific">Nesterenkonia massiliensis</name>
    <dbReference type="NCBI Taxonomy" id="1232429"/>
    <lineage>
        <taxon>Bacteria</taxon>
        <taxon>Bacillati</taxon>
        <taxon>Actinomycetota</taxon>
        <taxon>Actinomycetes</taxon>
        <taxon>Micrococcales</taxon>
        <taxon>Micrococcaceae</taxon>
        <taxon>Nesterenkonia</taxon>
    </lineage>
</organism>
<dbReference type="InterPro" id="IPR003439">
    <property type="entry name" value="ABC_transporter-like_ATP-bd"/>
</dbReference>
<evidence type="ECO:0000313" key="7">
    <source>
        <dbReference type="Proteomes" id="UP001205046"/>
    </source>
</evidence>
<dbReference type="PROSITE" id="PS50893">
    <property type="entry name" value="ABC_TRANSPORTER_2"/>
    <property type="match status" value="2"/>
</dbReference>
<comment type="caution">
    <text evidence="6">The sequence shown here is derived from an EMBL/GenBank/DDBJ whole genome shotgun (WGS) entry which is preliminary data.</text>
</comment>
<accession>A0ABT2HSU4</accession>
<dbReference type="PANTHER" id="PTHR19211:SF14">
    <property type="entry name" value="ATP-BINDING CASSETTE SUB-FAMILY F MEMBER 1"/>
    <property type="match status" value="1"/>
</dbReference>
<dbReference type="Proteomes" id="UP001205046">
    <property type="component" value="Unassembled WGS sequence"/>
</dbReference>
<dbReference type="PANTHER" id="PTHR19211">
    <property type="entry name" value="ATP-BINDING TRANSPORT PROTEIN-RELATED"/>
    <property type="match status" value="1"/>
</dbReference>
<evidence type="ECO:0000259" key="5">
    <source>
        <dbReference type="PROSITE" id="PS50893"/>
    </source>
</evidence>
<dbReference type="InterPro" id="IPR003593">
    <property type="entry name" value="AAA+_ATPase"/>
</dbReference>
<dbReference type="Pfam" id="PF00005">
    <property type="entry name" value="ABC_tran"/>
    <property type="match status" value="2"/>
</dbReference>
<evidence type="ECO:0000313" key="6">
    <source>
        <dbReference type="EMBL" id="MCT1607763.1"/>
    </source>
</evidence>
<evidence type="ECO:0000256" key="4">
    <source>
        <dbReference type="SAM" id="MobiDB-lite"/>
    </source>
</evidence>
<dbReference type="EMBL" id="JALXMO010000039">
    <property type="protein sequence ID" value="MCT1607763.1"/>
    <property type="molecule type" value="Genomic_DNA"/>
</dbReference>
<feature type="compositionally biased region" description="Polar residues" evidence="4">
    <location>
        <begin position="277"/>
        <end position="287"/>
    </location>
</feature>
<dbReference type="GO" id="GO:0005524">
    <property type="term" value="F:ATP binding"/>
    <property type="evidence" value="ECO:0007669"/>
    <property type="project" value="UniProtKB-KW"/>
</dbReference>
<keyword evidence="3 6" id="KW-0067">ATP-binding</keyword>
<evidence type="ECO:0000256" key="2">
    <source>
        <dbReference type="ARBA" id="ARBA00022741"/>
    </source>
</evidence>
<dbReference type="SMART" id="SM00382">
    <property type="entry name" value="AAA"/>
    <property type="match status" value="2"/>
</dbReference>
<feature type="domain" description="ABC transporter" evidence="5">
    <location>
        <begin position="340"/>
        <end position="544"/>
    </location>
</feature>
<sequence length="545" mass="59056">MSTLKLRPFHLAADDLTVVRGAHTILNQLTFRLSAGSRLAIVGENGRGKTTLLHTLLGRVTPDAGSISRSGTVAIAEQALDFDPADTVGVLIAQAVEPSRRAVAELDAAATALAKDPQHHADRYAQALEAAEQLNAWDADRRVDIALEALGACADRTRPLAALSVGQRYRVRLACLLGAQQDLLLLDEPTNHLDASGLDFLTQKIREHPGGVAIVSHDRQLLKDTATHFLDLDPTHDGAARLYGGGYEGWQQGRLKERESWEQEYERQMTERRRLQDSLSAAQNRLSTGWRPEKGTGKHQRQSRAPSVVQQVKRQAQALEQHQLSVPPPPLRLNFPRLDSKSSAVYLSAEQIAVADRLVPVSLRLRGGDKVLVTGPNGAGKSTLLTVLSDALIPDQGSVHRRTGARISLVGQENPAWTASQSAREVFEAHVAALVSSRSISPGDAVSLSGLGLLPSEALRVPVADLSQGQQRRLELAMRLAERPHVLLLDEPSNHLAMQLVDELTEALLVTKAAVVVATHDRQMIADLSGFRRINLPGAPAAEVR</sequence>
<dbReference type="Gene3D" id="3.40.50.300">
    <property type="entry name" value="P-loop containing nucleotide triphosphate hydrolases"/>
    <property type="match status" value="2"/>
</dbReference>
<name>A0ABT2HSU4_9MICC</name>
<evidence type="ECO:0000256" key="1">
    <source>
        <dbReference type="ARBA" id="ARBA00022737"/>
    </source>
</evidence>
<evidence type="ECO:0000256" key="3">
    <source>
        <dbReference type="ARBA" id="ARBA00022840"/>
    </source>
</evidence>
<dbReference type="CDD" id="cd03221">
    <property type="entry name" value="ABCF_EF-3"/>
    <property type="match status" value="1"/>
</dbReference>
<keyword evidence="1" id="KW-0677">Repeat</keyword>
<dbReference type="RefSeq" id="WP_260073634.1">
    <property type="nucleotide sequence ID" value="NZ_JALXMO010000039.1"/>
</dbReference>
<dbReference type="InterPro" id="IPR050611">
    <property type="entry name" value="ABCF"/>
</dbReference>
<proteinExistence type="predicted"/>
<dbReference type="SUPFAM" id="SSF52540">
    <property type="entry name" value="P-loop containing nucleoside triphosphate hydrolases"/>
    <property type="match status" value="2"/>
</dbReference>
<dbReference type="InterPro" id="IPR027417">
    <property type="entry name" value="P-loop_NTPase"/>
</dbReference>
<feature type="domain" description="ABC transporter" evidence="5">
    <location>
        <begin position="11"/>
        <end position="277"/>
    </location>
</feature>
<keyword evidence="2" id="KW-0547">Nucleotide-binding</keyword>
<feature type="region of interest" description="Disordered" evidence="4">
    <location>
        <begin position="272"/>
        <end position="310"/>
    </location>
</feature>
<gene>
    <name evidence="6" type="ORF">M3B43_10630</name>
</gene>
<reference evidence="6 7" key="1">
    <citation type="submission" date="2022-04" db="EMBL/GenBank/DDBJ databases">
        <title>Human microbiome associated bacterial genomes.</title>
        <authorList>
            <person name="Sandstrom S."/>
            <person name="Salamzade R."/>
            <person name="Kalan L.R."/>
        </authorList>
    </citation>
    <scope>NUCLEOTIDE SEQUENCE [LARGE SCALE GENOMIC DNA]</scope>
    <source>
        <strain evidence="7">p3-SID767</strain>
    </source>
</reference>
<keyword evidence="7" id="KW-1185">Reference proteome</keyword>
<protein>
    <submittedName>
        <fullName evidence="6">ATP-binding cassette domain-containing protein</fullName>
    </submittedName>
</protein>